<accession>A0AAV9UC58</accession>
<sequence>MADIDSTGLIIYSRRIKLSFSIEETRLFHIEYHAGNNERILCNRRQVVLAPISCLGTTAQHIQIERAGSSQSGSADRKRLSCQRDVSTNRIAMEELLIRISSLRPASDGYLNKSLLF</sequence>
<dbReference type="EMBL" id="JAVHNQ010000010">
    <property type="protein sequence ID" value="KAK6337949.1"/>
    <property type="molecule type" value="Genomic_DNA"/>
</dbReference>
<reference evidence="1 2" key="1">
    <citation type="submission" date="2019-10" db="EMBL/GenBank/DDBJ databases">
        <authorList>
            <person name="Palmer J.M."/>
        </authorList>
    </citation>
    <scope>NUCLEOTIDE SEQUENCE [LARGE SCALE GENOMIC DNA]</scope>
    <source>
        <strain evidence="1 2">TWF696</strain>
    </source>
</reference>
<protein>
    <submittedName>
        <fullName evidence="1">Uncharacterized protein</fullName>
    </submittedName>
</protein>
<keyword evidence="2" id="KW-1185">Reference proteome</keyword>
<comment type="caution">
    <text evidence="1">The sequence shown here is derived from an EMBL/GenBank/DDBJ whole genome shotgun (WGS) entry which is preliminary data.</text>
</comment>
<evidence type="ECO:0000313" key="1">
    <source>
        <dbReference type="EMBL" id="KAK6337949.1"/>
    </source>
</evidence>
<name>A0AAV9UC58_9PEZI</name>
<proteinExistence type="predicted"/>
<gene>
    <name evidence="1" type="ORF">TWF696_001422</name>
</gene>
<evidence type="ECO:0000313" key="2">
    <source>
        <dbReference type="Proteomes" id="UP001375240"/>
    </source>
</evidence>
<dbReference type="Proteomes" id="UP001375240">
    <property type="component" value="Unassembled WGS sequence"/>
</dbReference>
<dbReference type="AlphaFoldDB" id="A0AAV9UC58"/>
<organism evidence="1 2">
    <name type="scientific">Orbilia brochopaga</name>
    <dbReference type="NCBI Taxonomy" id="3140254"/>
    <lineage>
        <taxon>Eukaryota</taxon>
        <taxon>Fungi</taxon>
        <taxon>Dikarya</taxon>
        <taxon>Ascomycota</taxon>
        <taxon>Pezizomycotina</taxon>
        <taxon>Orbiliomycetes</taxon>
        <taxon>Orbiliales</taxon>
        <taxon>Orbiliaceae</taxon>
        <taxon>Orbilia</taxon>
    </lineage>
</organism>